<evidence type="ECO:0000256" key="2">
    <source>
        <dbReference type="ARBA" id="ARBA00005698"/>
    </source>
</evidence>
<evidence type="ECO:0000256" key="6">
    <source>
        <dbReference type="ARBA" id="ARBA00022660"/>
    </source>
</evidence>
<keyword evidence="7 16" id="KW-0812">Transmembrane</keyword>
<evidence type="ECO:0000256" key="4">
    <source>
        <dbReference type="ARBA" id="ARBA00021095"/>
    </source>
</evidence>
<evidence type="ECO:0000256" key="10">
    <source>
        <dbReference type="ARBA" id="ARBA00022989"/>
    </source>
</evidence>
<protein>
    <recommendedName>
        <fullName evidence="4">NADH-ubiquinone oxidoreductase chain 6</fullName>
        <ecNumber evidence="3">7.1.1.2</ecNumber>
    </recommendedName>
    <alternativeName>
        <fullName evidence="14">NADH dehydrogenase subunit 6</fullName>
    </alternativeName>
</protein>
<keyword evidence="12 17" id="KW-0496">Mitochondrion</keyword>
<dbReference type="AlphaFoldDB" id="A0A1S5QYN6"/>
<feature type="transmembrane region" description="Helical" evidence="16">
    <location>
        <begin position="83"/>
        <end position="104"/>
    </location>
</feature>
<dbReference type="PANTHER" id="PTHR11435">
    <property type="entry name" value="NADH UBIQUINONE OXIDOREDUCTASE SUBUNIT ND6"/>
    <property type="match status" value="1"/>
</dbReference>
<gene>
    <name evidence="17" type="primary">ND6</name>
</gene>
<dbReference type="EMBL" id="KT425086">
    <property type="protein sequence ID" value="AMW68018.1"/>
    <property type="molecule type" value="Genomic_DNA"/>
</dbReference>
<evidence type="ECO:0000256" key="14">
    <source>
        <dbReference type="ARBA" id="ARBA00031019"/>
    </source>
</evidence>
<feature type="transmembrane region" description="Helical" evidence="16">
    <location>
        <begin position="21"/>
        <end position="42"/>
    </location>
</feature>
<feature type="transmembrane region" description="Helical" evidence="16">
    <location>
        <begin position="48"/>
        <end position="71"/>
    </location>
</feature>
<proteinExistence type="inferred from homology"/>
<dbReference type="GO" id="GO:0008137">
    <property type="term" value="F:NADH dehydrogenase (ubiquinone) activity"/>
    <property type="evidence" value="ECO:0007669"/>
    <property type="project" value="UniProtKB-EC"/>
</dbReference>
<keyword evidence="13 16" id="KW-0472">Membrane</keyword>
<keyword evidence="5" id="KW-0813">Transport</keyword>
<reference evidence="17" key="1">
    <citation type="submission" date="2015-08" db="EMBL/GenBank/DDBJ databases">
        <title>Mitochondrial genomes and implications for higher phylogeny of Neuroptera (Insecta: Neuropteroidea).</title>
        <authorList>
            <person name="Wang Y."/>
            <person name="Liu X."/>
            <person name="Winterton S.L."/>
            <person name="Yang D."/>
        </authorList>
    </citation>
    <scope>NUCLEOTIDE SEQUENCE</scope>
</reference>
<evidence type="ECO:0000256" key="5">
    <source>
        <dbReference type="ARBA" id="ARBA00022448"/>
    </source>
</evidence>
<dbReference type="EC" id="7.1.1.2" evidence="3"/>
<evidence type="ECO:0000256" key="11">
    <source>
        <dbReference type="ARBA" id="ARBA00023027"/>
    </source>
</evidence>
<dbReference type="InterPro" id="IPR050269">
    <property type="entry name" value="ComplexI_Subunit6"/>
</dbReference>
<comment type="catalytic activity">
    <reaction evidence="15">
        <text>a ubiquinone + NADH + 5 H(+)(in) = a ubiquinol + NAD(+) + 4 H(+)(out)</text>
        <dbReference type="Rhea" id="RHEA:29091"/>
        <dbReference type="Rhea" id="RHEA-COMP:9565"/>
        <dbReference type="Rhea" id="RHEA-COMP:9566"/>
        <dbReference type="ChEBI" id="CHEBI:15378"/>
        <dbReference type="ChEBI" id="CHEBI:16389"/>
        <dbReference type="ChEBI" id="CHEBI:17976"/>
        <dbReference type="ChEBI" id="CHEBI:57540"/>
        <dbReference type="ChEBI" id="CHEBI:57945"/>
        <dbReference type="EC" id="7.1.1.2"/>
    </reaction>
</comment>
<evidence type="ECO:0000256" key="3">
    <source>
        <dbReference type="ARBA" id="ARBA00012944"/>
    </source>
</evidence>
<geneLocation type="mitochondrion" evidence="17"/>
<keyword evidence="6" id="KW-0679">Respiratory chain</keyword>
<keyword evidence="8" id="KW-1278">Translocase</keyword>
<evidence type="ECO:0000256" key="13">
    <source>
        <dbReference type="ARBA" id="ARBA00023136"/>
    </source>
</evidence>
<evidence type="ECO:0000256" key="1">
    <source>
        <dbReference type="ARBA" id="ARBA00004225"/>
    </source>
</evidence>
<dbReference type="GO" id="GO:0031966">
    <property type="term" value="C:mitochondrial membrane"/>
    <property type="evidence" value="ECO:0007669"/>
    <property type="project" value="UniProtKB-SubCell"/>
</dbReference>
<evidence type="ECO:0000256" key="7">
    <source>
        <dbReference type="ARBA" id="ARBA00022692"/>
    </source>
</evidence>
<evidence type="ECO:0000313" key="17">
    <source>
        <dbReference type="EMBL" id="AMW68018.1"/>
    </source>
</evidence>
<comment type="subcellular location">
    <subcellularLocation>
        <location evidence="1">Mitochondrion membrane</location>
        <topology evidence="1">Multi-pass membrane protein</topology>
    </subcellularLocation>
</comment>
<keyword evidence="9" id="KW-0249">Electron transport</keyword>
<evidence type="ECO:0000256" key="8">
    <source>
        <dbReference type="ARBA" id="ARBA00022967"/>
    </source>
</evidence>
<evidence type="ECO:0000256" key="16">
    <source>
        <dbReference type="SAM" id="Phobius"/>
    </source>
</evidence>
<evidence type="ECO:0000256" key="12">
    <source>
        <dbReference type="ARBA" id="ARBA00023128"/>
    </source>
</evidence>
<evidence type="ECO:0000256" key="9">
    <source>
        <dbReference type="ARBA" id="ARBA00022982"/>
    </source>
</evidence>
<keyword evidence="11" id="KW-0520">NAD</keyword>
<organism evidence="17">
    <name type="scientific">Negha inflata</name>
    <dbReference type="NCBI Taxonomy" id="140690"/>
    <lineage>
        <taxon>Eukaryota</taxon>
        <taxon>Metazoa</taxon>
        <taxon>Ecdysozoa</taxon>
        <taxon>Arthropoda</taxon>
        <taxon>Hexapoda</taxon>
        <taxon>Insecta</taxon>
        <taxon>Pterygota</taxon>
        <taxon>Neoptera</taxon>
        <taxon>Endopterygota</taxon>
        <taxon>Raphidioptera</taxon>
        <taxon>Inocelliidae</taxon>
        <taxon>Negha</taxon>
    </lineage>
</organism>
<feature type="transmembrane region" description="Helical" evidence="16">
    <location>
        <begin position="132"/>
        <end position="151"/>
    </location>
</feature>
<accession>A0A1S5QYN6</accession>
<dbReference type="PANTHER" id="PTHR11435:SF1">
    <property type="entry name" value="NADH-UBIQUINONE OXIDOREDUCTASE CHAIN 6"/>
    <property type="match status" value="1"/>
</dbReference>
<sequence>MFYMILIISLMITVNIIKMKHPLIMGFLLIIQTLLVSLISGMMNNLFWFSYILFIIMIGGMMILFIYMTSLASNEKFNFSSSFFFMNLGILFFMILFILMTYSYSFNLFNTNNELSIIFNLNKLYNLNSKNITLISIIYLLITLIIVIKITNKNLGPLRQKN</sequence>
<keyword evidence="10 16" id="KW-1133">Transmembrane helix</keyword>
<name>A0A1S5QYN6_9NEOP</name>
<evidence type="ECO:0000256" key="15">
    <source>
        <dbReference type="ARBA" id="ARBA00049551"/>
    </source>
</evidence>
<comment type="similarity">
    <text evidence="2">Belongs to the complex I subunit 6 family.</text>
</comment>